<dbReference type="InterPro" id="IPR027417">
    <property type="entry name" value="P-loop_NTPase"/>
</dbReference>
<evidence type="ECO:0000256" key="2">
    <source>
        <dbReference type="ARBA" id="ARBA00003069"/>
    </source>
</evidence>
<dbReference type="RefSeq" id="XP_003526067.1">
    <property type="nucleotide sequence ID" value="XM_003526019.5"/>
</dbReference>
<dbReference type="GO" id="GO:0046872">
    <property type="term" value="F:metal ion binding"/>
    <property type="evidence" value="ECO:0007669"/>
    <property type="project" value="UniProtKB-UniRule"/>
</dbReference>
<dbReference type="Proteomes" id="UP000008827">
    <property type="component" value="Chromosome 6"/>
</dbReference>
<keyword evidence="13 17" id="KW-0449">Lipoprotein</keyword>
<dbReference type="PRINTS" id="PR00318">
    <property type="entry name" value="GPROTEINA"/>
</dbReference>
<evidence type="ECO:0000256" key="17">
    <source>
        <dbReference type="RuleBase" id="RU368109"/>
    </source>
</evidence>
<feature type="binding site" evidence="14">
    <location>
        <position position="427"/>
    </location>
    <ligand>
        <name>GTP</name>
        <dbReference type="ChEBI" id="CHEBI:37565"/>
    </ligand>
</feature>
<keyword evidence="5 17" id="KW-0519">Myristate</keyword>
<feature type="binding site" evidence="15">
    <location>
        <position position="124"/>
    </location>
    <ligand>
        <name>Mg(2+)</name>
        <dbReference type="ChEBI" id="CHEBI:18420"/>
    </ligand>
</feature>
<dbReference type="GO" id="GO:0005834">
    <property type="term" value="C:heterotrimeric G-protein complex"/>
    <property type="evidence" value="ECO:0000318"/>
    <property type="project" value="GO_Central"/>
</dbReference>
<dbReference type="SUPFAM" id="SSF47895">
    <property type="entry name" value="Transducin (alpha subunit), insertion domain"/>
    <property type="match status" value="1"/>
</dbReference>
<keyword evidence="9 15" id="KW-0460">Magnesium</keyword>
<dbReference type="InterPro" id="IPR011025">
    <property type="entry name" value="GproteinA_insert"/>
</dbReference>
<keyword evidence="8" id="KW-0378">Hydrolase</keyword>
<protein>
    <recommendedName>
        <fullName evidence="17">Guanine nucleotide-binding protein alpha subunit</fullName>
        <shortName evidence="17">GP-alpha</shortName>
    </recommendedName>
</protein>
<reference evidence="18 19" key="1">
    <citation type="journal article" date="2010" name="Nature">
        <title>Genome sequence of the palaeopolyploid soybean.</title>
        <authorList>
            <person name="Schmutz J."/>
            <person name="Cannon S.B."/>
            <person name="Schlueter J."/>
            <person name="Ma J."/>
            <person name="Mitros T."/>
            <person name="Nelson W."/>
            <person name="Hyten D.L."/>
            <person name="Song Q."/>
            <person name="Thelen J.J."/>
            <person name="Cheng J."/>
            <person name="Xu D."/>
            <person name="Hellsten U."/>
            <person name="May G.D."/>
            <person name="Yu Y."/>
            <person name="Sakurai T."/>
            <person name="Umezawa T."/>
            <person name="Bhattacharyya M.K."/>
            <person name="Sandhu D."/>
            <person name="Valliyodan B."/>
            <person name="Lindquist E."/>
            <person name="Peto M."/>
            <person name="Grant D."/>
            <person name="Shu S."/>
            <person name="Goodstein D."/>
            <person name="Barry K."/>
            <person name="Futrell-Griggs M."/>
            <person name="Abernathy B."/>
            <person name="Du J."/>
            <person name="Tian Z."/>
            <person name="Zhu L."/>
            <person name="Gill N."/>
            <person name="Joshi T."/>
            <person name="Libault M."/>
            <person name="Sethuraman A."/>
            <person name="Zhang X.-C."/>
            <person name="Shinozaki K."/>
            <person name="Nguyen H.T."/>
            <person name="Wing R.A."/>
            <person name="Cregan P."/>
            <person name="Specht J."/>
            <person name="Grimwood J."/>
            <person name="Rokhsar D."/>
            <person name="Stacey G."/>
            <person name="Shoemaker R.C."/>
            <person name="Jackson S.A."/>
        </authorList>
    </citation>
    <scope>NUCLEOTIDE SEQUENCE [LARGE SCALE GENOMIC DNA]</scope>
    <source>
        <strain evidence="19">cv. Williams 82</strain>
        <tissue evidence="18">Callus</tissue>
    </source>
</reference>
<comment type="similarity">
    <text evidence="3 17">Belongs to the G-alpha family.</text>
</comment>
<evidence type="ECO:0000256" key="14">
    <source>
        <dbReference type="PIRSR" id="PIRSR601019-1"/>
    </source>
</evidence>
<evidence type="ECO:0000313" key="19">
    <source>
        <dbReference type="EnsemblPlants" id="KRH52264"/>
    </source>
</evidence>
<feature type="binding site" evidence="14">
    <location>
        <begin position="290"/>
        <end position="294"/>
    </location>
    <ligand>
        <name>GTP</name>
        <dbReference type="ChEBI" id="CHEBI:37565"/>
    </ligand>
</feature>
<comment type="subunit">
    <text evidence="4 17">G proteins are composed of 3 units; alpha, beta and gamma. The alpha chain contains the guanine nucleotide binding site.</text>
</comment>
<feature type="binding site" evidence="15">
    <location>
        <position position="265"/>
    </location>
    <ligand>
        <name>Mg(2+)</name>
        <dbReference type="ChEBI" id="CHEBI:18420"/>
    </ligand>
</feature>
<reference evidence="18" key="3">
    <citation type="submission" date="2018-07" db="EMBL/GenBank/DDBJ databases">
        <title>WGS assembly of Glycine max.</title>
        <authorList>
            <person name="Schmutz J."/>
            <person name="Cannon S."/>
            <person name="Schlueter J."/>
            <person name="Ma J."/>
            <person name="Mitros T."/>
            <person name="Nelson W."/>
            <person name="Hyten D."/>
            <person name="Song Q."/>
            <person name="Thelen J."/>
            <person name="Cheng J."/>
            <person name="Xu D."/>
            <person name="Hellsten U."/>
            <person name="May G."/>
            <person name="Yu Y."/>
            <person name="Sakurai T."/>
            <person name="Umezawa T."/>
            <person name="Bhattacharyya M."/>
            <person name="Sandhu D."/>
            <person name="Valliyodan B."/>
            <person name="Lindquist E."/>
            <person name="Peto M."/>
            <person name="Grant D."/>
            <person name="Shu S."/>
            <person name="Goodstein D."/>
            <person name="Barry K."/>
            <person name="Futrell-Griggs M."/>
            <person name="Abernathy B."/>
            <person name="Du J."/>
            <person name="Tian Z."/>
            <person name="Zhu L."/>
            <person name="Gill N."/>
            <person name="Joshi T."/>
            <person name="Libault M."/>
            <person name="Sethuraman A."/>
            <person name="Zhang X."/>
            <person name="Shinozaki K."/>
            <person name="Nguyen H."/>
            <person name="Wing R."/>
            <person name="Cregan P."/>
            <person name="Specht J."/>
            <person name="Grimwood J."/>
            <person name="Rokhsar D."/>
            <person name="Stacey G."/>
            <person name="Shoemaker R."/>
            <person name="Jackson S."/>
        </authorList>
    </citation>
    <scope>NUCLEOTIDE SEQUENCE</scope>
    <source>
        <tissue evidence="18">Callus</tissue>
    </source>
</reference>
<keyword evidence="6 15" id="KW-0479">Metal-binding</keyword>
<dbReference type="FunFam" id="3.40.50.300:FF:000733">
    <property type="entry name" value="Guanine nucleotide-binding protein alpha-1 subunit"/>
    <property type="match status" value="1"/>
</dbReference>
<dbReference type="ExpressionAtlas" id="K7KTA9">
    <property type="expression patterns" value="baseline and differential"/>
</dbReference>
<dbReference type="KEGG" id="gmx:100800120"/>
<organism evidence="19">
    <name type="scientific">Glycine max</name>
    <name type="common">Soybean</name>
    <name type="synonym">Glycine hispida</name>
    <dbReference type="NCBI Taxonomy" id="3847"/>
    <lineage>
        <taxon>Eukaryota</taxon>
        <taxon>Viridiplantae</taxon>
        <taxon>Streptophyta</taxon>
        <taxon>Embryophyta</taxon>
        <taxon>Tracheophyta</taxon>
        <taxon>Spermatophyta</taxon>
        <taxon>Magnoliopsida</taxon>
        <taxon>eudicotyledons</taxon>
        <taxon>Gunneridae</taxon>
        <taxon>Pentapetalae</taxon>
        <taxon>rosids</taxon>
        <taxon>fabids</taxon>
        <taxon>Fabales</taxon>
        <taxon>Fabaceae</taxon>
        <taxon>Papilionoideae</taxon>
        <taxon>50 kb inversion clade</taxon>
        <taxon>NPAAA clade</taxon>
        <taxon>indigoferoid/millettioid clade</taxon>
        <taxon>Phaseoleae</taxon>
        <taxon>Glycine</taxon>
        <taxon>Glycine subgen. Soja</taxon>
    </lineage>
</organism>
<reference evidence="19" key="2">
    <citation type="submission" date="2018-02" db="UniProtKB">
        <authorList>
            <consortium name="EnsemblPlants"/>
        </authorList>
    </citation>
    <scope>IDENTIFICATION</scope>
    <source>
        <strain evidence="19">Williams 82</strain>
    </source>
</reference>
<evidence type="ECO:0000313" key="18">
    <source>
        <dbReference type="EMBL" id="KRH52264.1"/>
    </source>
</evidence>
<dbReference type="EnsemblPlants" id="KRH52264">
    <property type="protein sequence ID" value="KRH52264"/>
    <property type="gene ID" value="GLYMA_06G057000"/>
</dbReference>
<dbReference type="Gene3D" id="1.10.400.10">
    <property type="entry name" value="GI Alpha 1, domain 2-like"/>
    <property type="match status" value="1"/>
</dbReference>
<dbReference type="EMBL" id="CM000839">
    <property type="protein sequence ID" value="KRH52264.1"/>
    <property type="molecule type" value="Genomic_DNA"/>
</dbReference>
<dbReference type="GeneID" id="100800120"/>
<comment type="cofactor">
    <cofactor evidence="1">
        <name>Mg(2+)</name>
        <dbReference type="ChEBI" id="CHEBI:18420"/>
    </cofactor>
</comment>
<accession>K7KTA9</accession>
<evidence type="ECO:0000256" key="4">
    <source>
        <dbReference type="ARBA" id="ARBA00011356"/>
    </source>
</evidence>
<dbReference type="InterPro" id="IPR001019">
    <property type="entry name" value="Gprotein_alpha_su"/>
</dbReference>
<evidence type="ECO:0000256" key="3">
    <source>
        <dbReference type="ARBA" id="ARBA00005804"/>
    </source>
</evidence>
<dbReference type="GO" id="GO:0005737">
    <property type="term" value="C:cytoplasm"/>
    <property type="evidence" value="ECO:0000318"/>
    <property type="project" value="GO_Central"/>
</dbReference>
<dbReference type="STRING" id="3847.K7KTA9"/>
<dbReference type="OrthoDB" id="5817230at2759"/>
<dbReference type="GO" id="GO:0007188">
    <property type="term" value="P:adenylate cyclase-modulating G protein-coupled receptor signaling pathway"/>
    <property type="evidence" value="ECO:0000318"/>
    <property type="project" value="GO_Central"/>
</dbReference>
<dbReference type="SMART" id="SM00275">
    <property type="entry name" value="G_alpha"/>
    <property type="match status" value="1"/>
</dbReference>
<dbReference type="FunFam" id="1.10.400.10:FF:000008">
    <property type="entry name" value="Guanine nucleotide-binding protein alpha-1 subunit"/>
    <property type="match status" value="1"/>
</dbReference>
<evidence type="ECO:0000256" key="11">
    <source>
        <dbReference type="ARBA" id="ARBA00023139"/>
    </source>
</evidence>
<evidence type="ECO:0000256" key="15">
    <source>
        <dbReference type="PIRSR" id="PIRSR601019-2"/>
    </source>
</evidence>
<feature type="binding site" evidence="16">
    <location>
        <begin position="259"/>
        <end position="260"/>
    </location>
    <ligand>
        <name>GTP</name>
        <dbReference type="ChEBI" id="CHEBI:37565"/>
    </ligand>
</feature>
<evidence type="ECO:0000256" key="8">
    <source>
        <dbReference type="ARBA" id="ARBA00022801"/>
    </source>
</evidence>
<dbReference type="InterPro" id="IPR002976">
    <property type="entry name" value="Plant_Gprotein_alpha"/>
</dbReference>
<dbReference type="PANTHER" id="PTHR10218:SF302">
    <property type="entry name" value="GUANINE NUCLEOTIDE-BINDING PROTEIN ALPHA-5 SUBUNIT"/>
    <property type="match status" value="1"/>
</dbReference>
<dbReference type="GO" id="GO:0003924">
    <property type="term" value="F:GTPase activity"/>
    <property type="evidence" value="ECO:0000318"/>
    <property type="project" value="GO_Central"/>
</dbReference>
<keyword evidence="10 14" id="KW-0342">GTP-binding</keyword>
<dbReference type="GO" id="GO:0010476">
    <property type="term" value="P:gibberellin mediated signaling pathway"/>
    <property type="evidence" value="ECO:0007669"/>
    <property type="project" value="UniProtKB-ARBA"/>
</dbReference>
<feature type="binding site" evidence="16">
    <location>
        <position position="234"/>
    </location>
    <ligand>
        <name>GTP</name>
        <dbReference type="ChEBI" id="CHEBI:37565"/>
    </ligand>
</feature>
<dbReference type="PROSITE" id="PS51882">
    <property type="entry name" value="G_ALPHA"/>
    <property type="match status" value="1"/>
</dbReference>
<dbReference type="Gramene" id="KRH52264">
    <property type="protein sequence ID" value="KRH52264"/>
    <property type="gene ID" value="GLYMA_06G057000"/>
</dbReference>
<dbReference type="PRINTS" id="PR01242">
    <property type="entry name" value="GPROTEINAPLT"/>
</dbReference>
<keyword evidence="7 14" id="KW-0547">Nucleotide-binding</keyword>
<evidence type="ECO:0000256" key="12">
    <source>
        <dbReference type="ARBA" id="ARBA00023224"/>
    </source>
</evidence>
<comment type="domain">
    <text evidence="17">The helical domain is required for self-activation.</text>
</comment>
<keyword evidence="12 17" id="KW-0807">Transducer</keyword>
<keyword evidence="20" id="KW-1185">Reference proteome</keyword>
<dbReference type="GO" id="GO:0001664">
    <property type="term" value="F:G protein-coupled receptor binding"/>
    <property type="evidence" value="ECO:0000318"/>
    <property type="project" value="GO_Central"/>
</dbReference>
<evidence type="ECO:0000256" key="16">
    <source>
        <dbReference type="PIRSR" id="PIRSR602976-1"/>
    </source>
</evidence>
<evidence type="ECO:0000256" key="10">
    <source>
        <dbReference type="ARBA" id="ARBA00023134"/>
    </source>
</evidence>
<feature type="binding site" evidence="16">
    <location>
        <position position="293"/>
    </location>
    <ligand>
        <name>GTP</name>
        <dbReference type="ChEBI" id="CHEBI:37565"/>
    </ligand>
</feature>
<feature type="binding site" evidence="14">
    <location>
        <begin position="259"/>
        <end position="265"/>
    </location>
    <ligand>
        <name>GTP</name>
        <dbReference type="ChEBI" id="CHEBI:37565"/>
    </ligand>
</feature>
<feature type="binding site" evidence="16">
    <location>
        <position position="265"/>
    </location>
    <ligand>
        <name>GTP</name>
        <dbReference type="ChEBI" id="CHEBI:37565"/>
    </ligand>
</feature>
<dbReference type="AlphaFoldDB" id="K7KTA9"/>
<dbReference type="SMR" id="K7KTA9"/>
<evidence type="ECO:0000313" key="20">
    <source>
        <dbReference type="Proteomes" id="UP000008827"/>
    </source>
</evidence>
<comment type="function">
    <text evidence="2 17">Guanine nucleotide-binding proteins (G proteins) are involved as modulators or transducers in various transmembrane signaling systems.</text>
</comment>
<evidence type="ECO:0000256" key="13">
    <source>
        <dbReference type="ARBA" id="ARBA00023288"/>
    </source>
</evidence>
<evidence type="ECO:0000256" key="7">
    <source>
        <dbReference type="ARBA" id="ARBA00022741"/>
    </source>
</evidence>
<keyword evidence="11 17" id="KW-0564">Palmitate</keyword>
<dbReference type="PaxDb" id="3847-GLYMA06G05960.2"/>
<dbReference type="GO" id="GO:0031683">
    <property type="term" value="F:G-protein beta/gamma-subunit complex binding"/>
    <property type="evidence" value="ECO:0000318"/>
    <property type="project" value="GO_Central"/>
</dbReference>
<sequence length="455" mass="53106">MLLYKYLSTTLYRTWNTIYYIFLHGEEHKLNLLLSSFASHFTLNVSAKSRGIFHSTTISLQKRPFCFFSDNMGLVCSRGRRFREADAEENAQDAEIERRIKLETKAEKHIQKLLLLGAGESGKSTIFKQIKLLFQTGFDEAELKSYIPVIHANVYQAIKVLHDGSKELAQNDVDSSKYVISHENQNIGEKLSEIGARLDYPCFTKELAQEIERLWEDAAIQETCARGNELQVPDCAHYFMENLERLSDANYVPTKEDVLYARVRTTGVVEIQFSPVGENKRSGEVYRLFDVGGQRNERRKWIHLFEGVTAVIFCAAISGYDQTLYEDENKNRMMETKELFEWVLKQPCFEKTSFMLFLNKFDIFEKKILNVPLNVCEWFKDYQPVSTGKQEIEHAYEFVKKKFEELYFQSTAPDRVDRVFKIYRTTALDQKLVKKTFKLVDETLRRRNLFEAGLL</sequence>
<gene>
    <name evidence="19" type="primary">LOC100800120</name>
    <name evidence="18" type="ORF">GLYMA_06G057000</name>
</gene>
<keyword evidence="17" id="KW-0472">Membrane</keyword>
<evidence type="ECO:0000256" key="1">
    <source>
        <dbReference type="ARBA" id="ARBA00001946"/>
    </source>
</evidence>
<dbReference type="Gene3D" id="3.40.50.300">
    <property type="entry name" value="P-loop containing nucleotide triphosphate hydrolases"/>
    <property type="match status" value="1"/>
</dbReference>
<evidence type="ECO:0000256" key="9">
    <source>
        <dbReference type="ARBA" id="ARBA00022842"/>
    </source>
</evidence>
<feature type="binding site" evidence="14">
    <location>
        <begin position="359"/>
        <end position="362"/>
    </location>
    <ligand>
        <name>GTP</name>
        <dbReference type="ChEBI" id="CHEBI:37565"/>
    </ligand>
</feature>
<dbReference type="Pfam" id="PF00503">
    <property type="entry name" value="G-alpha"/>
    <property type="match status" value="1"/>
</dbReference>
<proteinExistence type="inferred from homology"/>
<dbReference type="PANTHER" id="PTHR10218">
    <property type="entry name" value="GTP-BINDING PROTEIN ALPHA SUBUNIT"/>
    <property type="match status" value="1"/>
</dbReference>
<evidence type="ECO:0000256" key="5">
    <source>
        <dbReference type="ARBA" id="ARBA00022707"/>
    </source>
</evidence>
<dbReference type="eggNOG" id="KOG0082">
    <property type="taxonomic scope" value="Eukaryota"/>
</dbReference>
<name>K7KTA9_SOYBN</name>
<feature type="binding site" evidence="14">
    <location>
        <begin position="120"/>
        <end position="125"/>
    </location>
    <ligand>
        <name>GTP</name>
        <dbReference type="ChEBI" id="CHEBI:37565"/>
    </ligand>
</feature>
<keyword evidence="17" id="KW-1003">Cell membrane</keyword>
<comment type="subcellular location">
    <subcellularLocation>
        <location evidence="17">Cell membrane</location>
    </subcellularLocation>
</comment>
<evidence type="ECO:0000256" key="6">
    <source>
        <dbReference type="ARBA" id="ARBA00022723"/>
    </source>
</evidence>
<dbReference type="GO" id="GO:0005525">
    <property type="term" value="F:GTP binding"/>
    <property type="evidence" value="ECO:0007669"/>
    <property type="project" value="UniProtKB-UniRule"/>
</dbReference>
<dbReference type="SUPFAM" id="SSF52540">
    <property type="entry name" value="P-loop containing nucleoside triphosphate hydrolases"/>
    <property type="match status" value="1"/>
</dbReference>
<dbReference type="CDD" id="cd00066">
    <property type="entry name" value="G-alpha"/>
    <property type="match status" value="1"/>
</dbReference>